<gene>
    <name evidence="2" type="ORF">WA026_013196</name>
</gene>
<dbReference type="AlphaFoldDB" id="A0AAW1UJJ9"/>
<evidence type="ECO:0000256" key="1">
    <source>
        <dbReference type="SAM" id="Phobius"/>
    </source>
</evidence>
<accession>A0AAW1UJJ9</accession>
<sequence>MFVSKHILVYIATIFAVVNHVSAFFWSSSEPAQHPYYVYQRRMPSTYNIPYSEPSLPSVPMQVPLQAQLAPQPTIRNVQLVPCLCPVSSDIDYDKSQQENVFASPTHIPVPNNVNLPKNPQN</sequence>
<dbReference type="EMBL" id="JARQZJ010000066">
    <property type="protein sequence ID" value="KAK9880869.1"/>
    <property type="molecule type" value="Genomic_DNA"/>
</dbReference>
<keyword evidence="1" id="KW-0812">Transmembrane</keyword>
<keyword evidence="1" id="KW-0472">Membrane</keyword>
<keyword evidence="3" id="KW-1185">Reference proteome</keyword>
<evidence type="ECO:0000313" key="2">
    <source>
        <dbReference type="EMBL" id="KAK9880869.1"/>
    </source>
</evidence>
<feature type="transmembrane region" description="Helical" evidence="1">
    <location>
        <begin position="7"/>
        <end position="26"/>
    </location>
</feature>
<evidence type="ECO:0000313" key="3">
    <source>
        <dbReference type="Proteomes" id="UP001431783"/>
    </source>
</evidence>
<reference evidence="2 3" key="1">
    <citation type="submission" date="2023-03" db="EMBL/GenBank/DDBJ databases">
        <title>Genome insight into feeding habits of ladybird beetles.</title>
        <authorList>
            <person name="Li H.-S."/>
            <person name="Huang Y.-H."/>
            <person name="Pang H."/>
        </authorList>
    </citation>
    <scope>NUCLEOTIDE SEQUENCE [LARGE SCALE GENOMIC DNA]</scope>
    <source>
        <strain evidence="2">SYSU_2023b</strain>
        <tissue evidence="2">Whole body</tissue>
    </source>
</reference>
<dbReference type="Proteomes" id="UP001431783">
    <property type="component" value="Unassembled WGS sequence"/>
</dbReference>
<keyword evidence="1" id="KW-1133">Transmembrane helix</keyword>
<protein>
    <submittedName>
        <fullName evidence="2">Uncharacterized protein</fullName>
    </submittedName>
</protein>
<comment type="caution">
    <text evidence="2">The sequence shown here is derived from an EMBL/GenBank/DDBJ whole genome shotgun (WGS) entry which is preliminary data.</text>
</comment>
<name>A0AAW1UJJ9_9CUCU</name>
<proteinExistence type="predicted"/>
<organism evidence="2 3">
    <name type="scientific">Henosepilachna vigintioctopunctata</name>
    <dbReference type="NCBI Taxonomy" id="420089"/>
    <lineage>
        <taxon>Eukaryota</taxon>
        <taxon>Metazoa</taxon>
        <taxon>Ecdysozoa</taxon>
        <taxon>Arthropoda</taxon>
        <taxon>Hexapoda</taxon>
        <taxon>Insecta</taxon>
        <taxon>Pterygota</taxon>
        <taxon>Neoptera</taxon>
        <taxon>Endopterygota</taxon>
        <taxon>Coleoptera</taxon>
        <taxon>Polyphaga</taxon>
        <taxon>Cucujiformia</taxon>
        <taxon>Coccinelloidea</taxon>
        <taxon>Coccinellidae</taxon>
        <taxon>Epilachninae</taxon>
        <taxon>Epilachnini</taxon>
        <taxon>Henosepilachna</taxon>
    </lineage>
</organism>